<protein>
    <submittedName>
        <fullName evidence="1">Uncharacterized protein</fullName>
    </submittedName>
</protein>
<keyword evidence="2" id="KW-1185">Reference proteome</keyword>
<organism evidence="1 2">
    <name type="scientific">Temnothorax longispinosus</name>
    <dbReference type="NCBI Taxonomy" id="300112"/>
    <lineage>
        <taxon>Eukaryota</taxon>
        <taxon>Metazoa</taxon>
        <taxon>Ecdysozoa</taxon>
        <taxon>Arthropoda</taxon>
        <taxon>Hexapoda</taxon>
        <taxon>Insecta</taxon>
        <taxon>Pterygota</taxon>
        <taxon>Neoptera</taxon>
        <taxon>Endopterygota</taxon>
        <taxon>Hymenoptera</taxon>
        <taxon>Apocrita</taxon>
        <taxon>Aculeata</taxon>
        <taxon>Formicoidea</taxon>
        <taxon>Formicidae</taxon>
        <taxon>Myrmicinae</taxon>
        <taxon>Temnothorax</taxon>
    </lineage>
</organism>
<gene>
    <name evidence="1" type="ORF">DBV15_07395</name>
</gene>
<accession>A0A4S2KYM8</accession>
<dbReference type="AlphaFoldDB" id="A0A4S2KYM8"/>
<name>A0A4S2KYM8_9HYME</name>
<evidence type="ECO:0000313" key="2">
    <source>
        <dbReference type="Proteomes" id="UP000310200"/>
    </source>
</evidence>
<reference evidence="1 2" key="1">
    <citation type="journal article" date="2019" name="Philos. Trans. R. Soc. Lond., B, Biol. Sci.">
        <title>Ant behaviour and brain gene expression of defending hosts depend on the ecological success of the intruding social parasite.</title>
        <authorList>
            <person name="Kaur R."/>
            <person name="Stoldt M."/>
            <person name="Jongepier E."/>
            <person name="Feldmeyer B."/>
            <person name="Menzel F."/>
            <person name="Bornberg-Bauer E."/>
            <person name="Foitzik S."/>
        </authorList>
    </citation>
    <scope>NUCLEOTIDE SEQUENCE [LARGE SCALE GENOMIC DNA]</scope>
    <source>
        <tissue evidence="1">Whole body</tissue>
    </source>
</reference>
<dbReference type="EMBL" id="QBLH01000471">
    <property type="protein sequence ID" value="TGZ55325.1"/>
    <property type="molecule type" value="Genomic_DNA"/>
</dbReference>
<comment type="caution">
    <text evidence="1">The sequence shown here is derived from an EMBL/GenBank/DDBJ whole genome shotgun (WGS) entry which is preliminary data.</text>
</comment>
<evidence type="ECO:0000313" key="1">
    <source>
        <dbReference type="EMBL" id="TGZ55325.1"/>
    </source>
</evidence>
<proteinExistence type="predicted"/>
<feature type="non-terminal residue" evidence="1">
    <location>
        <position position="128"/>
    </location>
</feature>
<dbReference type="Proteomes" id="UP000310200">
    <property type="component" value="Unassembled WGS sequence"/>
</dbReference>
<sequence length="128" mass="14152">MPATYISKKLPSGNKAFCILARSNDVGIFRDESSGASIAVRVHLIRIHQHFERRTVSNEEKLFSTSAVCCAELREDSHNSSVASPPVSPRPYTFLCSYKEMVEICSAEESQECLGDIWVQSAVLGTVK</sequence>